<proteinExistence type="predicted"/>
<gene>
    <name evidence="1" type="ORF">LCGC14_1353940</name>
</gene>
<sequence length="41" mass="4954">MKPLLCRLRIHRPHTFYFRVSGPELWCVRCDRCGFVWGDSD</sequence>
<accession>A0A0F9MQL6</accession>
<dbReference type="AlphaFoldDB" id="A0A0F9MQL6"/>
<comment type="caution">
    <text evidence="1">The sequence shown here is derived from an EMBL/GenBank/DDBJ whole genome shotgun (WGS) entry which is preliminary data.</text>
</comment>
<name>A0A0F9MQL6_9ZZZZ</name>
<evidence type="ECO:0000313" key="1">
    <source>
        <dbReference type="EMBL" id="KKM79030.1"/>
    </source>
</evidence>
<protein>
    <submittedName>
        <fullName evidence="1">Uncharacterized protein</fullName>
    </submittedName>
</protein>
<organism evidence="1">
    <name type="scientific">marine sediment metagenome</name>
    <dbReference type="NCBI Taxonomy" id="412755"/>
    <lineage>
        <taxon>unclassified sequences</taxon>
        <taxon>metagenomes</taxon>
        <taxon>ecological metagenomes</taxon>
    </lineage>
</organism>
<reference evidence="1" key="1">
    <citation type="journal article" date="2015" name="Nature">
        <title>Complex archaea that bridge the gap between prokaryotes and eukaryotes.</title>
        <authorList>
            <person name="Spang A."/>
            <person name="Saw J.H."/>
            <person name="Jorgensen S.L."/>
            <person name="Zaremba-Niedzwiedzka K."/>
            <person name="Martijn J."/>
            <person name="Lind A.E."/>
            <person name="van Eijk R."/>
            <person name="Schleper C."/>
            <person name="Guy L."/>
            <person name="Ettema T.J."/>
        </authorList>
    </citation>
    <scope>NUCLEOTIDE SEQUENCE</scope>
</reference>
<dbReference type="EMBL" id="LAZR01008394">
    <property type="protein sequence ID" value="KKM79030.1"/>
    <property type="molecule type" value="Genomic_DNA"/>
</dbReference>